<evidence type="ECO:0000313" key="4">
    <source>
        <dbReference type="Proteomes" id="UP000019063"/>
    </source>
</evidence>
<keyword evidence="4" id="KW-1185">Reference proteome</keyword>
<protein>
    <recommendedName>
        <fullName evidence="5">Lipoprotein</fullName>
    </recommendedName>
</protein>
<gene>
    <name evidence="3" type="ORF">ATO8_06826</name>
</gene>
<evidence type="ECO:0000256" key="2">
    <source>
        <dbReference type="SAM" id="SignalP"/>
    </source>
</evidence>
<reference evidence="3 4" key="1">
    <citation type="journal article" date="2014" name="Antonie Van Leeuwenhoek">
        <title>Roseivivax atlanticus sp. nov., isolated from surface seawater of the Atlantic Ocean.</title>
        <authorList>
            <person name="Li G."/>
            <person name="Lai Q."/>
            <person name="Liu X."/>
            <person name="Sun F."/>
            <person name="Shao Z."/>
        </authorList>
    </citation>
    <scope>NUCLEOTIDE SEQUENCE [LARGE SCALE GENOMIC DNA]</scope>
    <source>
        <strain evidence="3 4">22II-s10s</strain>
    </source>
</reference>
<dbReference type="PATRIC" id="fig|1317118.6.peg.1413"/>
<proteinExistence type="predicted"/>
<feature type="signal peptide" evidence="2">
    <location>
        <begin position="1"/>
        <end position="21"/>
    </location>
</feature>
<comment type="caution">
    <text evidence="3">The sequence shown here is derived from an EMBL/GenBank/DDBJ whole genome shotgun (WGS) entry which is preliminary data.</text>
</comment>
<evidence type="ECO:0000313" key="3">
    <source>
        <dbReference type="EMBL" id="ETW13724.1"/>
    </source>
</evidence>
<dbReference type="EMBL" id="AQQW01000003">
    <property type="protein sequence ID" value="ETW13724.1"/>
    <property type="molecule type" value="Genomic_DNA"/>
</dbReference>
<dbReference type="STRING" id="1379903.ATO8_06826"/>
<evidence type="ECO:0000256" key="1">
    <source>
        <dbReference type="SAM" id="MobiDB-lite"/>
    </source>
</evidence>
<keyword evidence="2" id="KW-0732">Signal</keyword>
<evidence type="ECO:0008006" key="5">
    <source>
        <dbReference type="Google" id="ProtNLM"/>
    </source>
</evidence>
<name>W4HLU9_9RHOB</name>
<accession>W4HLU9</accession>
<organism evidence="3 4">
    <name type="scientific">Roseivivax marinus</name>
    <dbReference type="NCBI Taxonomy" id="1379903"/>
    <lineage>
        <taxon>Bacteria</taxon>
        <taxon>Pseudomonadati</taxon>
        <taxon>Pseudomonadota</taxon>
        <taxon>Alphaproteobacteria</taxon>
        <taxon>Rhodobacterales</taxon>
        <taxon>Roseobacteraceae</taxon>
        <taxon>Roseivivax</taxon>
    </lineage>
</organism>
<dbReference type="AlphaFoldDB" id="W4HLU9"/>
<feature type="chain" id="PRO_5004843351" description="Lipoprotein" evidence="2">
    <location>
        <begin position="22"/>
        <end position="369"/>
    </location>
</feature>
<dbReference type="eggNOG" id="ENOG502ZB7Z">
    <property type="taxonomic scope" value="Bacteria"/>
</dbReference>
<feature type="region of interest" description="Disordered" evidence="1">
    <location>
        <begin position="19"/>
        <end position="88"/>
    </location>
</feature>
<sequence>MARIVAMILALALLGACGSTGNDGSNPLDEDEQEDTGGDTGGDGSDDGSGDPTTPIESDRELPPGTAQPTPNNSIVRYEAQDDNGGGYARNIRYNSDDDTFEVDNLAFDGDNVYQRGGQPSSQNDVGSLGPFAVYESDVNSVDPVTGTVVDNLAYRAIYGVSTSGQTEFAIVRTGDYAGYGFGGFVYQRNGGDGALILPTEGDAAYSGDYAGIRVFDGAAGLEYVTGDATMQIDFKDFNESRSGVQFFVRNRRLYDINGADLTDEYIAALQADNPGLDVPRDGAGNAVLPNVLPVVEPGVADANGEIVQSVFTRIQTADGPQELSEGQYYAIMSGENAEEITGVLVVEGDDPRNNATFQETGGFIVYRQ</sequence>
<feature type="compositionally biased region" description="Acidic residues" evidence="1">
    <location>
        <begin position="28"/>
        <end position="37"/>
    </location>
</feature>
<dbReference type="PROSITE" id="PS51257">
    <property type="entry name" value="PROKAR_LIPOPROTEIN"/>
    <property type="match status" value="1"/>
</dbReference>
<dbReference type="RefSeq" id="WP_043843135.1">
    <property type="nucleotide sequence ID" value="NZ_AQQW01000003.1"/>
</dbReference>
<dbReference type="Proteomes" id="UP000019063">
    <property type="component" value="Unassembled WGS sequence"/>
</dbReference>